<evidence type="ECO:0000256" key="1">
    <source>
        <dbReference type="ARBA" id="ARBA00001974"/>
    </source>
</evidence>
<feature type="domain" description="FAD/NAD(P)-binding" evidence="6">
    <location>
        <begin position="71"/>
        <end position="294"/>
    </location>
</feature>
<evidence type="ECO:0000256" key="3">
    <source>
        <dbReference type="ARBA" id="ARBA00022630"/>
    </source>
</evidence>
<comment type="caution">
    <text evidence="7">The sequence shown here is derived from an EMBL/GenBank/DDBJ whole genome shotgun (WGS) entry which is preliminary data.</text>
</comment>
<dbReference type="AlphaFoldDB" id="A0A7Y6DZL0"/>
<accession>A0A7Y6DZL0</accession>
<dbReference type="EMBL" id="JABMCI010000070">
    <property type="protein sequence ID" value="NUU19237.1"/>
    <property type="molecule type" value="Genomic_DNA"/>
</dbReference>
<evidence type="ECO:0000313" key="8">
    <source>
        <dbReference type="Proteomes" id="UP000565724"/>
    </source>
</evidence>
<dbReference type="PANTHER" id="PTHR42913">
    <property type="entry name" value="APOPTOSIS-INDUCING FACTOR 1"/>
    <property type="match status" value="1"/>
</dbReference>
<keyword evidence="4" id="KW-0274">FAD</keyword>
<evidence type="ECO:0000256" key="4">
    <source>
        <dbReference type="ARBA" id="ARBA00022827"/>
    </source>
</evidence>
<dbReference type="RefSeq" id="WP_175349138.1">
    <property type="nucleotide sequence ID" value="NZ_JABMCI010000070.1"/>
</dbReference>
<dbReference type="GO" id="GO:0003955">
    <property type="term" value="F:NAD(P)H dehydrogenase (quinone) activity"/>
    <property type="evidence" value="ECO:0007669"/>
    <property type="project" value="TreeGrafter"/>
</dbReference>
<organism evidence="7 8">
    <name type="scientific">Cellulomonas humilata</name>
    <dbReference type="NCBI Taxonomy" id="144055"/>
    <lineage>
        <taxon>Bacteria</taxon>
        <taxon>Bacillati</taxon>
        <taxon>Actinomycetota</taxon>
        <taxon>Actinomycetes</taxon>
        <taxon>Micrococcales</taxon>
        <taxon>Cellulomonadaceae</taxon>
        <taxon>Cellulomonas</taxon>
    </lineage>
</organism>
<comment type="cofactor">
    <cofactor evidence="1">
        <name>FAD</name>
        <dbReference type="ChEBI" id="CHEBI:57692"/>
    </cofactor>
</comment>
<dbReference type="GO" id="GO:0019646">
    <property type="term" value="P:aerobic electron transport chain"/>
    <property type="evidence" value="ECO:0007669"/>
    <property type="project" value="TreeGrafter"/>
</dbReference>
<dbReference type="InterPro" id="IPR023753">
    <property type="entry name" value="FAD/NAD-binding_dom"/>
</dbReference>
<keyword evidence="5" id="KW-0560">Oxidoreductase</keyword>
<comment type="similarity">
    <text evidence="2">Belongs to the NADH dehydrogenase family.</text>
</comment>
<dbReference type="SUPFAM" id="SSF51905">
    <property type="entry name" value="FAD/NAD(P)-binding domain"/>
    <property type="match status" value="2"/>
</dbReference>
<dbReference type="Gene3D" id="3.50.50.100">
    <property type="match status" value="1"/>
</dbReference>
<evidence type="ECO:0000256" key="5">
    <source>
        <dbReference type="ARBA" id="ARBA00023002"/>
    </source>
</evidence>
<dbReference type="InterPro" id="IPR051169">
    <property type="entry name" value="NADH-Q_oxidoreductase"/>
</dbReference>
<keyword evidence="3" id="KW-0285">Flavoprotein</keyword>
<evidence type="ECO:0000313" key="7">
    <source>
        <dbReference type="EMBL" id="NUU19237.1"/>
    </source>
</evidence>
<keyword evidence="8" id="KW-1185">Reference proteome</keyword>
<reference evidence="7 8" key="1">
    <citation type="submission" date="2020-05" db="EMBL/GenBank/DDBJ databases">
        <title>Genome Sequencing of Type Strains.</title>
        <authorList>
            <person name="Lemaire J.F."/>
            <person name="Inderbitzin P."/>
            <person name="Gregorio O.A."/>
            <person name="Collins S.B."/>
            <person name="Wespe N."/>
            <person name="Knight-Connoni V."/>
        </authorList>
    </citation>
    <scope>NUCLEOTIDE SEQUENCE [LARGE SCALE GENOMIC DNA]</scope>
    <source>
        <strain evidence="7 8">ATCC 25174</strain>
    </source>
</reference>
<evidence type="ECO:0000256" key="2">
    <source>
        <dbReference type="ARBA" id="ARBA00005272"/>
    </source>
</evidence>
<gene>
    <name evidence="7" type="ORF">HP550_18465</name>
</gene>
<name>A0A7Y6DZL0_9CELL</name>
<dbReference type="InterPro" id="IPR036188">
    <property type="entry name" value="FAD/NAD-bd_sf"/>
</dbReference>
<evidence type="ECO:0000259" key="6">
    <source>
        <dbReference type="Pfam" id="PF07992"/>
    </source>
</evidence>
<proteinExistence type="inferred from homology"/>
<dbReference type="PANTHER" id="PTHR42913:SF3">
    <property type="entry name" value="64 KDA MITOCHONDRIAL NADH DEHYDROGENASE (EUROFUNG)"/>
    <property type="match status" value="1"/>
</dbReference>
<dbReference type="Proteomes" id="UP000565724">
    <property type="component" value="Unassembled WGS sequence"/>
</dbReference>
<protein>
    <submittedName>
        <fullName evidence="7">FAD-dependent oxidoreductase</fullName>
    </submittedName>
</protein>
<sequence length="392" mass="41509">MRRVVLLGGGYVTLHAYGALVRRLRGALRRGEVEIVVLSADTVHNFHGFTGEVVAGLLPIALTQTPLTEAMPRARVLHARVTRVDLVARRVHYSGVDGDEDLTYDALVVGTGGREPLDAVDGLAGRGLTLRGPGDLAELLQRVRVVDGPVVVVGGGLAGVELAAALAARVPQVVLVQSADRVVPALHTEQPRLAARCTTELSRLGVDVRTGVRVVAAEDGSVTLSDGSVVRTHTVLATTGQRAVALPGLERLPRDDRGRLVTTRELLVAPDVWSAGDAASVAHPRSGIPVTANALWAIKAGDQVGRNVARALAGRPGRRFRYLGLGQAASFGVGRGVADLYGLPLTGWVAWAMRVGFFVRFMPTRSRAVRVPGELIRRARAAQPPARLAVTR</sequence>
<dbReference type="Pfam" id="PF07992">
    <property type="entry name" value="Pyr_redox_2"/>
    <property type="match status" value="1"/>
</dbReference>
<dbReference type="PRINTS" id="PR00411">
    <property type="entry name" value="PNDRDTASEI"/>
</dbReference>